<dbReference type="Pfam" id="PF00072">
    <property type="entry name" value="Response_reg"/>
    <property type="match status" value="1"/>
</dbReference>
<dbReference type="Pfam" id="PF02518">
    <property type="entry name" value="HATPase_c"/>
    <property type="match status" value="1"/>
</dbReference>
<dbReference type="InterPro" id="IPR005467">
    <property type="entry name" value="His_kinase_dom"/>
</dbReference>
<dbReference type="SMART" id="SM00448">
    <property type="entry name" value="REC"/>
    <property type="match status" value="1"/>
</dbReference>
<gene>
    <name evidence="6" type="ORF">AKJ57_04225</name>
</gene>
<dbReference type="PANTHER" id="PTHR44757:SF2">
    <property type="entry name" value="BIOFILM ARCHITECTURE MAINTENANCE PROTEIN MBAA"/>
    <property type="match status" value="1"/>
</dbReference>
<dbReference type="PANTHER" id="PTHR44757">
    <property type="entry name" value="DIGUANYLATE CYCLASE DGCP"/>
    <property type="match status" value="1"/>
</dbReference>
<accession>A0A133U818</accession>
<evidence type="ECO:0000256" key="1">
    <source>
        <dbReference type="PROSITE-ProRule" id="PRU00169"/>
    </source>
</evidence>
<dbReference type="NCBIfam" id="TIGR00229">
    <property type="entry name" value="sensory_box"/>
    <property type="match status" value="4"/>
</dbReference>
<comment type="caution">
    <text evidence="6">The sequence shown here is derived from an EMBL/GenBank/DDBJ whole genome shotgun (WGS) entry which is preliminary data.</text>
</comment>
<evidence type="ECO:0000259" key="2">
    <source>
        <dbReference type="PROSITE" id="PS50109"/>
    </source>
</evidence>
<dbReference type="SUPFAM" id="SSF52172">
    <property type="entry name" value="CheY-like"/>
    <property type="match status" value="1"/>
</dbReference>
<feature type="domain" description="PAS" evidence="4">
    <location>
        <begin position="543"/>
        <end position="613"/>
    </location>
</feature>
<dbReference type="PROSITE" id="PS50113">
    <property type="entry name" value="PAC"/>
    <property type="match status" value="4"/>
</dbReference>
<dbReference type="InterPro" id="IPR011006">
    <property type="entry name" value="CheY-like_superfamily"/>
</dbReference>
<evidence type="ECO:0008006" key="8">
    <source>
        <dbReference type="Google" id="ProtNLM"/>
    </source>
</evidence>
<dbReference type="SMART" id="SM00086">
    <property type="entry name" value="PAC"/>
    <property type="match status" value="4"/>
</dbReference>
<dbReference type="InterPro" id="IPR013656">
    <property type="entry name" value="PAS_4"/>
</dbReference>
<dbReference type="InterPro" id="IPR001789">
    <property type="entry name" value="Sig_transdc_resp-reg_receiver"/>
</dbReference>
<evidence type="ECO:0000259" key="4">
    <source>
        <dbReference type="PROSITE" id="PS50112"/>
    </source>
</evidence>
<dbReference type="PROSITE" id="PS50109">
    <property type="entry name" value="HIS_KIN"/>
    <property type="match status" value="1"/>
</dbReference>
<name>A0A133U818_9EURY</name>
<keyword evidence="1" id="KW-0597">Phosphoprotein</keyword>
<dbReference type="GO" id="GO:0000160">
    <property type="term" value="P:phosphorelay signal transduction system"/>
    <property type="evidence" value="ECO:0007669"/>
    <property type="project" value="InterPro"/>
</dbReference>
<dbReference type="Pfam" id="PF08448">
    <property type="entry name" value="PAS_4"/>
    <property type="match status" value="4"/>
</dbReference>
<dbReference type="InterPro" id="IPR003594">
    <property type="entry name" value="HATPase_dom"/>
</dbReference>
<dbReference type="SUPFAM" id="SSF55785">
    <property type="entry name" value="PYP-like sensor domain (PAS domain)"/>
    <property type="match status" value="4"/>
</dbReference>
<dbReference type="Gene3D" id="3.40.50.2300">
    <property type="match status" value="1"/>
</dbReference>
<feature type="domain" description="PAC" evidence="5">
    <location>
        <begin position="617"/>
        <end position="669"/>
    </location>
</feature>
<evidence type="ECO:0000259" key="5">
    <source>
        <dbReference type="PROSITE" id="PS50113"/>
    </source>
</evidence>
<feature type="domain" description="Histidine kinase" evidence="2">
    <location>
        <begin position="673"/>
        <end position="875"/>
    </location>
</feature>
<dbReference type="EMBL" id="LHXJ01000049">
    <property type="protein sequence ID" value="KXA90334.1"/>
    <property type="molecule type" value="Genomic_DNA"/>
</dbReference>
<dbReference type="InterPro" id="IPR052155">
    <property type="entry name" value="Biofilm_reg_signaling"/>
</dbReference>
<dbReference type="PROSITE" id="PS50110">
    <property type="entry name" value="RESPONSE_REGULATORY"/>
    <property type="match status" value="1"/>
</dbReference>
<dbReference type="AlphaFoldDB" id="A0A133U818"/>
<dbReference type="CDD" id="cd00130">
    <property type="entry name" value="PAS"/>
    <property type="match status" value="4"/>
</dbReference>
<protein>
    <recommendedName>
        <fullName evidence="8">Histidine kinase</fullName>
    </recommendedName>
</protein>
<feature type="domain" description="Response regulatory" evidence="3">
    <location>
        <begin position="18"/>
        <end position="134"/>
    </location>
</feature>
<dbReference type="InterPro" id="IPR000014">
    <property type="entry name" value="PAS"/>
</dbReference>
<feature type="domain" description="PAC" evidence="5">
    <location>
        <begin position="362"/>
        <end position="414"/>
    </location>
</feature>
<sequence>MNTNASFDSPENEKKEMRVLLVDDKPSFLDQAKLFLEKEDEKLKIETTTSAEEGLKLLEEEDFDAAIADYKMPEMDGLELLKNLRQKDEDIPFIILTGKGSEEVAMEALNQGADRYFKKSGDPKARFRLLAQETIQEITQKRLEKKWIESRRELSKERTLLESLLNNLPISIYFKNKEGQHIRVSQHLVDSLEPQQTESKSDVIGKTDFDLYPDELAEKAAEDDKKVMKTGEPIVNREEHSHTPDGSDIYHSTTKAPLVDEEDNVVGIMGFTQDITERKKAQKKLAREKNLLEGMLENFPASIYIKNREGEHVRVSRRLRENLRESGHEEIIGKTDLDLYPEKGRRTYKEDMRVMKTEEPMINNERSIEDSEGNKSYFSTSKAPVYDDENNVIGLVGITQDITERKKAEKSLAWKRNLLSTLLENAPDRIYFKDKDHRFLEVSQAHADYLGLEDPSKAEGKTDYDFFPDEDVEEWHEEEEEIMETEEAIVGKEEKDVHPDGHIEWVSTSKAPLYDEDGNIIGTFGISRDITEQKKAEKKITFQSNLLQSLLRLIPDSIYFKDEEGRFVEVSESKAEELGMEREEVIGKTDFDFYSEEKAREMFEDDKRVMEEEEPVINKEEKIVTPTGEEWWASVTKVPRYDGDGNMVGTLGISRDITERRRGEEREEFLHSLLSHDIETKNRTATGILELLKERDITEQEKNMINTAINSIKDSSELINRVWTLRKASRKAELSEVELDSKIEAATQSNAELLEDKEIETEIEETDAQIRGGRLLEDLFSNLIEWTVRFGECSKLRLSAQEENGKIAVTVEGDGQKVPEMIKRGIRKDFREGQVKEGGMMIYLASAISTSYKGDVKIKKSELGGARFDVNLRKA</sequence>
<dbReference type="PATRIC" id="fig|1698259.3.peg.1132"/>
<evidence type="ECO:0000313" key="6">
    <source>
        <dbReference type="EMBL" id="KXA90334.1"/>
    </source>
</evidence>
<proteinExistence type="predicted"/>
<organism evidence="6 7">
    <name type="scientific">candidate division MSBL1 archaeon SCGC-AAA259A05</name>
    <dbReference type="NCBI Taxonomy" id="1698259"/>
    <lineage>
        <taxon>Archaea</taxon>
        <taxon>Methanobacteriati</taxon>
        <taxon>Methanobacteriota</taxon>
        <taxon>candidate division MSBL1</taxon>
    </lineage>
</organism>
<dbReference type="InterPro" id="IPR001610">
    <property type="entry name" value="PAC"/>
</dbReference>
<dbReference type="Gene3D" id="3.30.450.20">
    <property type="entry name" value="PAS domain"/>
    <property type="match status" value="4"/>
</dbReference>
<keyword evidence="7" id="KW-1185">Reference proteome</keyword>
<feature type="modified residue" description="4-aspartylphosphate" evidence="1">
    <location>
        <position position="69"/>
    </location>
</feature>
<dbReference type="SMART" id="SM00091">
    <property type="entry name" value="PAS"/>
    <property type="match status" value="4"/>
</dbReference>
<feature type="domain" description="PAC" evidence="5">
    <location>
        <begin position="235"/>
        <end position="287"/>
    </location>
</feature>
<dbReference type="InterPro" id="IPR035965">
    <property type="entry name" value="PAS-like_dom_sf"/>
</dbReference>
<dbReference type="CDD" id="cd00156">
    <property type="entry name" value="REC"/>
    <property type="match status" value="1"/>
</dbReference>
<dbReference type="Gene3D" id="3.30.565.10">
    <property type="entry name" value="Histidine kinase-like ATPase, C-terminal domain"/>
    <property type="match status" value="1"/>
</dbReference>
<dbReference type="SUPFAM" id="SSF55874">
    <property type="entry name" value="ATPase domain of HSP90 chaperone/DNA topoisomerase II/histidine kinase"/>
    <property type="match status" value="1"/>
</dbReference>
<evidence type="ECO:0000313" key="7">
    <source>
        <dbReference type="Proteomes" id="UP000070163"/>
    </source>
</evidence>
<dbReference type="PROSITE" id="PS50112">
    <property type="entry name" value="PAS"/>
    <property type="match status" value="2"/>
</dbReference>
<dbReference type="InterPro" id="IPR036890">
    <property type="entry name" value="HATPase_C_sf"/>
</dbReference>
<reference evidence="6 7" key="1">
    <citation type="journal article" date="2016" name="Sci. Rep.">
        <title>Metabolic traits of an uncultured archaeal lineage -MSBL1- from brine pools of the Red Sea.</title>
        <authorList>
            <person name="Mwirichia R."/>
            <person name="Alam I."/>
            <person name="Rashid M."/>
            <person name="Vinu M."/>
            <person name="Ba-Alawi W."/>
            <person name="Anthony Kamau A."/>
            <person name="Kamanda Ngugi D."/>
            <person name="Goker M."/>
            <person name="Klenk H.P."/>
            <person name="Bajic V."/>
            <person name="Stingl U."/>
        </authorList>
    </citation>
    <scope>NUCLEOTIDE SEQUENCE [LARGE SCALE GENOMIC DNA]</scope>
    <source>
        <strain evidence="6">SCGC-AAA259A05</strain>
    </source>
</reference>
<dbReference type="Proteomes" id="UP000070163">
    <property type="component" value="Unassembled WGS sequence"/>
</dbReference>
<feature type="domain" description="PAS" evidence="4">
    <location>
        <begin position="415"/>
        <end position="486"/>
    </location>
</feature>
<feature type="domain" description="PAC" evidence="5">
    <location>
        <begin position="490"/>
        <end position="542"/>
    </location>
</feature>
<dbReference type="InterPro" id="IPR000700">
    <property type="entry name" value="PAS-assoc_C"/>
</dbReference>
<evidence type="ECO:0000259" key="3">
    <source>
        <dbReference type="PROSITE" id="PS50110"/>
    </source>
</evidence>